<dbReference type="PANTHER" id="PTHR30472:SF21">
    <property type="entry name" value="HEME-IRON TRANSPORT SYSTEM PERMEASE PROTEIN ISDF-RELATED"/>
    <property type="match status" value="1"/>
</dbReference>
<reference evidence="14 15" key="1">
    <citation type="submission" date="2018-11" db="EMBL/GenBank/DDBJ databases">
        <title>Genome sequencing and assembly of Anaerosphaera sp. nov., GS7-6-2.</title>
        <authorList>
            <person name="Rettenmaier R."/>
            <person name="Liebl W."/>
            <person name="Zverlov V."/>
        </authorList>
    </citation>
    <scope>NUCLEOTIDE SEQUENCE [LARGE SCALE GENOMIC DNA]</scope>
    <source>
        <strain evidence="14 15">GS7-6-2</strain>
    </source>
</reference>
<gene>
    <name evidence="14" type="ORF">EF514_07450</name>
</gene>
<feature type="transmembrane region" description="Helical" evidence="13">
    <location>
        <begin position="116"/>
        <end position="137"/>
    </location>
</feature>
<evidence type="ECO:0000256" key="1">
    <source>
        <dbReference type="ARBA" id="ARBA00004651"/>
    </source>
</evidence>
<organism evidence="14 15">
    <name type="scientific">Anaerosphaera multitolerans</name>
    <dbReference type="NCBI Taxonomy" id="2487351"/>
    <lineage>
        <taxon>Bacteria</taxon>
        <taxon>Bacillati</taxon>
        <taxon>Bacillota</taxon>
        <taxon>Tissierellia</taxon>
        <taxon>Tissierellales</taxon>
        <taxon>Peptoniphilaceae</taxon>
        <taxon>Anaerosphaera</taxon>
    </lineage>
</organism>
<feature type="transmembrane region" description="Helical" evidence="13">
    <location>
        <begin position="275"/>
        <end position="295"/>
    </location>
</feature>
<dbReference type="FunFam" id="1.10.3470.10:FF:000001">
    <property type="entry name" value="Vitamin B12 ABC transporter permease BtuC"/>
    <property type="match status" value="1"/>
</dbReference>
<dbReference type="AlphaFoldDB" id="A0A437S5X6"/>
<dbReference type="GO" id="GO:0033214">
    <property type="term" value="P:siderophore-iron import into cell"/>
    <property type="evidence" value="ECO:0007669"/>
    <property type="project" value="TreeGrafter"/>
</dbReference>
<name>A0A437S5X6_9FIRM</name>
<keyword evidence="9 13" id="KW-0472">Membrane</keyword>
<feature type="transmembrane region" description="Helical" evidence="13">
    <location>
        <begin position="59"/>
        <end position="79"/>
    </location>
</feature>
<comment type="function">
    <text evidence="10">Part of the binding-protein-dependent transport system for heme-iron. Responsible for the translocation of the substrate across the membrane.</text>
</comment>
<evidence type="ECO:0000256" key="3">
    <source>
        <dbReference type="ARBA" id="ARBA00018524"/>
    </source>
</evidence>
<dbReference type="Gene3D" id="1.10.3470.10">
    <property type="entry name" value="ABC transporter involved in vitamin B12 uptake, BtuC"/>
    <property type="match status" value="1"/>
</dbReference>
<dbReference type="OrthoDB" id="9792889at2"/>
<dbReference type="GO" id="GO:0005886">
    <property type="term" value="C:plasma membrane"/>
    <property type="evidence" value="ECO:0007669"/>
    <property type="project" value="UniProtKB-SubCell"/>
</dbReference>
<feature type="transmembrane region" description="Helical" evidence="13">
    <location>
        <begin position="12"/>
        <end position="39"/>
    </location>
</feature>
<evidence type="ECO:0000256" key="6">
    <source>
        <dbReference type="ARBA" id="ARBA00022692"/>
    </source>
</evidence>
<keyword evidence="5" id="KW-1003">Cell membrane</keyword>
<dbReference type="RefSeq" id="WP_127724803.1">
    <property type="nucleotide sequence ID" value="NZ_RLIH01000010.1"/>
</dbReference>
<feature type="transmembrane region" description="Helical" evidence="13">
    <location>
        <begin position="144"/>
        <end position="164"/>
    </location>
</feature>
<comment type="caution">
    <text evidence="14">The sequence shown here is derived from an EMBL/GenBank/DDBJ whole genome shotgun (WGS) entry which is preliminary data.</text>
</comment>
<keyword evidence="15" id="KW-1185">Reference proteome</keyword>
<dbReference type="PANTHER" id="PTHR30472">
    <property type="entry name" value="FERRIC ENTEROBACTIN TRANSPORT SYSTEM PERMEASE PROTEIN"/>
    <property type="match status" value="1"/>
</dbReference>
<dbReference type="InterPro" id="IPR000522">
    <property type="entry name" value="ABC_transptr_permease_BtuC"/>
</dbReference>
<evidence type="ECO:0000256" key="4">
    <source>
        <dbReference type="ARBA" id="ARBA00022448"/>
    </source>
</evidence>
<proteinExistence type="inferred from homology"/>
<keyword evidence="7 13" id="KW-1133">Transmembrane helix</keyword>
<evidence type="ECO:0000256" key="8">
    <source>
        <dbReference type="ARBA" id="ARBA00023004"/>
    </source>
</evidence>
<dbReference type="GO" id="GO:0022857">
    <property type="term" value="F:transmembrane transporter activity"/>
    <property type="evidence" value="ECO:0007669"/>
    <property type="project" value="InterPro"/>
</dbReference>
<sequence length="331" mass="35934">MKNNTRKKTLSFIIIILLLFILFICSLNTGSLKITPIQLIRGLFINYDSDVATVYDLRFPRIIISIFAGAALAVSGTMLQAVMKNPLIDPGIIGISSAASLASLIIALIFPNIFFLTPLFSVVGGLLAYFLIYSLAWDDGVRPIRLLLVGVALNMTFVGIAEGIKSFTGGNLTKVQSIIEGNISQKTWDDVRIIVLYIGIFLIISLFTARACNLISLEDKTARSLGVNVNKYRFFIAFIAIILSSVTTAIVGVIGFLGLLVPHIGRLIVGSDHKYLIPFSIFLGAFLLLLSDTVGRIIAHPYEIQSAVIMSVVGGPFFISLLKIGGKNYGN</sequence>
<evidence type="ECO:0000256" key="9">
    <source>
        <dbReference type="ARBA" id="ARBA00023136"/>
    </source>
</evidence>
<evidence type="ECO:0000256" key="10">
    <source>
        <dbReference type="ARBA" id="ARBA00025320"/>
    </source>
</evidence>
<keyword evidence="4" id="KW-0813">Transport</keyword>
<dbReference type="SUPFAM" id="SSF81345">
    <property type="entry name" value="ABC transporter involved in vitamin B12 uptake, BtuC"/>
    <property type="match status" value="1"/>
</dbReference>
<feature type="transmembrane region" description="Helical" evidence="13">
    <location>
        <begin position="234"/>
        <end position="260"/>
    </location>
</feature>
<evidence type="ECO:0000256" key="12">
    <source>
        <dbReference type="ARBA" id="ARBA00031465"/>
    </source>
</evidence>
<evidence type="ECO:0000256" key="13">
    <source>
        <dbReference type="SAM" id="Phobius"/>
    </source>
</evidence>
<keyword evidence="8" id="KW-0408">Iron</keyword>
<feature type="transmembrane region" description="Helical" evidence="13">
    <location>
        <begin position="307"/>
        <end position="326"/>
    </location>
</feature>
<evidence type="ECO:0000313" key="14">
    <source>
        <dbReference type="EMBL" id="RVU54421.1"/>
    </source>
</evidence>
<protein>
    <recommendedName>
        <fullName evidence="3">Probable heme-iron transport system permease protein IsdF</fullName>
    </recommendedName>
    <alternativeName>
        <fullName evidence="12">Iron-regulated surface determinant protein F</fullName>
    </alternativeName>
    <alternativeName>
        <fullName evidence="11">Staphylococcal iron-regulated protein G</fullName>
    </alternativeName>
</protein>
<comment type="subcellular location">
    <subcellularLocation>
        <location evidence="1">Cell membrane</location>
        <topology evidence="1">Multi-pass membrane protein</topology>
    </subcellularLocation>
</comment>
<accession>A0A437S5X6</accession>
<dbReference type="EMBL" id="RLIH01000010">
    <property type="protein sequence ID" value="RVU54421.1"/>
    <property type="molecule type" value="Genomic_DNA"/>
</dbReference>
<comment type="similarity">
    <text evidence="2">Belongs to the binding-protein-dependent transport system permease family. FecCD subfamily.</text>
</comment>
<evidence type="ECO:0000256" key="2">
    <source>
        <dbReference type="ARBA" id="ARBA00007935"/>
    </source>
</evidence>
<dbReference type="InterPro" id="IPR037294">
    <property type="entry name" value="ABC_BtuC-like"/>
</dbReference>
<keyword evidence="6 13" id="KW-0812">Transmembrane</keyword>
<dbReference type="CDD" id="cd06550">
    <property type="entry name" value="TM_ABC_iron-siderophores_like"/>
    <property type="match status" value="1"/>
</dbReference>
<evidence type="ECO:0000256" key="5">
    <source>
        <dbReference type="ARBA" id="ARBA00022475"/>
    </source>
</evidence>
<dbReference type="Pfam" id="PF01032">
    <property type="entry name" value="FecCD"/>
    <property type="match status" value="1"/>
</dbReference>
<evidence type="ECO:0000256" key="11">
    <source>
        <dbReference type="ARBA" id="ARBA00031149"/>
    </source>
</evidence>
<dbReference type="Proteomes" id="UP000288812">
    <property type="component" value="Unassembled WGS sequence"/>
</dbReference>
<evidence type="ECO:0000256" key="7">
    <source>
        <dbReference type="ARBA" id="ARBA00022989"/>
    </source>
</evidence>
<feature type="transmembrane region" description="Helical" evidence="13">
    <location>
        <begin position="91"/>
        <end position="110"/>
    </location>
</feature>
<feature type="transmembrane region" description="Helical" evidence="13">
    <location>
        <begin position="194"/>
        <end position="213"/>
    </location>
</feature>
<evidence type="ECO:0000313" key="15">
    <source>
        <dbReference type="Proteomes" id="UP000288812"/>
    </source>
</evidence>